<evidence type="ECO:0000313" key="2">
    <source>
        <dbReference type="EMBL" id="RRT58143.1"/>
    </source>
</evidence>
<dbReference type="EMBL" id="AMZH03008828">
    <property type="protein sequence ID" value="RRT58143.1"/>
    <property type="molecule type" value="Genomic_DNA"/>
</dbReference>
<evidence type="ECO:0000256" key="1">
    <source>
        <dbReference type="SAM" id="MobiDB-lite"/>
    </source>
</evidence>
<gene>
    <name evidence="2" type="ORF">B296_00038126</name>
</gene>
<feature type="region of interest" description="Disordered" evidence="1">
    <location>
        <begin position="1"/>
        <end position="66"/>
    </location>
</feature>
<comment type="caution">
    <text evidence="2">The sequence shown here is derived from an EMBL/GenBank/DDBJ whole genome shotgun (WGS) entry which is preliminary data.</text>
</comment>
<sequence>MHLLRFPNSGIRAKVARRRGGQPRQAPCRASHPRKGRGQGPYKGAVGYGQGQPAREAGAAHRGSSP</sequence>
<dbReference type="AlphaFoldDB" id="A0A426Z2F6"/>
<organism evidence="2 3">
    <name type="scientific">Ensete ventricosum</name>
    <name type="common">Abyssinian banana</name>
    <name type="synonym">Musa ensete</name>
    <dbReference type="NCBI Taxonomy" id="4639"/>
    <lineage>
        <taxon>Eukaryota</taxon>
        <taxon>Viridiplantae</taxon>
        <taxon>Streptophyta</taxon>
        <taxon>Embryophyta</taxon>
        <taxon>Tracheophyta</taxon>
        <taxon>Spermatophyta</taxon>
        <taxon>Magnoliopsida</taxon>
        <taxon>Liliopsida</taxon>
        <taxon>Zingiberales</taxon>
        <taxon>Musaceae</taxon>
        <taxon>Ensete</taxon>
    </lineage>
</organism>
<protein>
    <submittedName>
        <fullName evidence="2">Uncharacterized protein</fullName>
    </submittedName>
</protein>
<evidence type="ECO:0000313" key="3">
    <source>
        <dbReference type="Proteomes" id="UP000287651"/>
    </source>
</evidence>
<feature type="compositionally biased region" description="Gly residues" evidence="1">
    <location>
        <begin position="38"/>
        <end position="50"/>
    </location>
</feature>
<proteinExistence type="predicted"/>
<name>A0A426Z2F6_ENSVE</name>
<reference evidence="2 3" key="1">
    <citation type="journal article" date="2014" name="Agronomy (Basel)">
        <title>A Draft Genome Sequence for Ensete ventricosum, the Drought-Tolerant Tree Against Hunger.</title>
        <authorList>
            <person name="Harrison J."/>
            <person name="Moore K.A."/>
            <person name="Paszkiewicz K."/>
            <person name="Jones T."/>
            <person name="Grant M."/>
            <person name="Ambacheew D."/>
            <person name="Muzemil S."/>
            <person name="Studholme D.J."/>
        </authorList>
    </citation>
    <scope>NUCLEOTIDE SEQUENCE [LARGE SCALE GENOMIC DNA]</scope>
</reference>
<accession>A0A426Z2F6</accession>
<dbReference type="Proteomes" id="UP000287651">
    <property type="component" value="Unassembled WGS sequence"/>
</dbReference>